<evidence type="ECO:0000313" key="8">
    <source>
        <dbReference type="EMBL" id="UYP46255.1"/>
    </source>
</evidence>
<reference evidence="8" key="1">
    <citation type="submission" date="2022-09" db="EMBL/GenBank/DDBJ databases">
        <title>Actin cytoskeleton and complex cell architecture in an #Asgard archaeon.</title>
        <authorList>
            <person name="Ponce Toledo R.I."/>
            <person name="Schleper C."/>
            <person name="Rodrigues Oliveira T."/>
            <person name="Wollweber F."/>
            <person name="Xu J."/>
            <person name="Rittmann S."/>
            <person name="Klingl A."/>
            <person name="Pilhofer M."/>
        </authorList>
    </citation>
    <scope>NUCLEOTIDE SEQUENCE</scope>
    <source>
        <strain evidence="8">B-35</strain>
    </source>
</reference>
<evidence type="ECO:0000256" key="5">
    <source>
        <dbReference type="ARBA" id="ARBA00023136"/>
    </source>
</evidence>
<evidence type="ECO:0000256" key="6">
    <source>
        <dbReference type="SAM" id="Phobius"/>
    </source>
</evidence>
<keyword evidence="9" id="KW-1185">Reference proteome</keyword>
<keyword evidence="2" id="KW-1003">Cell membrane</keyword>
<dbReference type="InterPro" id="IPR032816">
    <property type="entry name" value="VTT_dom"/>
</dbReference>
<feature type="transmembrane region" description="Helical" evidence="6">
    <location>
        <begin position="20"/>
        <end position="39"/>
    </location>
</feature>
<keyword evidence="3 6" id="KW-0812">Transmembrane</keyword>
<keyword evidence="5 6" id="KW-0472">Membrane</keyword>
<accession>A0ABY6HRW6</accession>
<evidence type="ECO:0000256" key="1">
    <source>
        <dbReference type="ARBA" id="ARBA00004651"/>
    </source>
</evidence>
<organism evidence="8 9">
    <name type="scientific">Candidatus Lokiarchaeum ossiferum</name>
    <dbReference type="NCBI Taxonomy" id="2951803"/>
    <lineage>
        <taxon>Archaea</taxon>
        <taxon>Promethearchaeati</taxon>
        <taxon>Promethearchaeota</taxon>
        <taxon>Promethearchaeia</taxon>
        <taxon>Promethearchaeales</taxon>
        <taxon>Promethearchaeaceae</taxon>
        <taxon>Candidatus Lokiarchaeum</taxon>
    </lineage>
</organism>
<proteinExistence type="predicted"/>
<feature type="domain" description="VTT" evidence="7">
    <location>
        <begin position="80"/>
        <end position="202"/>
    </location>
</feature>
<evidence type="ECO:0000256" key="2">
    <source>
        <dbReference type="ARBA" id="ARBA00022475"/>
    </source>
</evidence>
<feature type="transmembrane region" description="Helical" evidence="6">
    <location>
        <begin position="149"/>
        <end position="170"/>
    </location>
</feature>
<dbReference type="InterPro" id="IPR015414">
    <property type="entry name" value="TMEM64"/>
</dbReference>
<feature type="transmembrane region" description="Helical" evidence="6">
    <location>
        <begin position="84"/>
        <end position="116"/>
    </location>
</feature>
<evidence type="ECO:0000256" key="3">
    <source>
        <dbReference type="ARBA" id="ARBA00022692"/>
    </source>
</evidence>
<evidence type="ECO:0000256" key="4">
    <source>
        <dbReference type="ARBA" id="ARBA00022989"/>
    </source>
</evidence>
<dbReference type="Pfam" id="PF09335">
    <property type="entry name" value="VTT_dom"/>
    <property type="match status" value="1"/>
</dbReference>
<keyword evidence="4 6" id="KW-1133">Transmembrane helix</keyword>
<dbReference type="Proteomes" id="UP001208689">
    <property type="component" value="Chromosome"/>
</dbReference>
<name>A0ABY6HRW6_9ARCH</name>
<dbReference type="EMBL" id="CP104013">
    <property type="protein sequence ID" value="UYP46255.1"/>
    <property type="molecule type" value="Genomic_DNA"/>
</dbReference>
<evidence type="ECO:0000313" key="9">
    <source>
        <dbReference type="Proteomes" id="UP001208689"/>
    </source>
</evidence>
<evidence type="ECO:0000259" key="7">
    <source>
        <dbReference type="Pfam" id="PF09335"/>
    </source>
</evidence>
<gene>
    <name evidence="8" type="ORF">NEF87_002540</name>
</gene>
<protein>
    <recommendedName>
        <fullName evidence="7">VTT domain-containing protein</fullName>
    </recommendedName>
</protein>
<feature type="transmembrane region" description="Helical" evidence="6">
    <location>
        <begin position="232"/>
        <end position="253"/>
    </location>
</feature>
<sequence length="272" mass="30914">MSENHKKRKFEWTKKKVIMAIIFIIIVIISVGVFILTIMDETFLFTIIRDYFIVPLLEIGFWAVFVFLFLMVIQSLIAPIPSELILLSGSLIFGFWWGTVLGVIGSMFSAAITYYVSNKGGRAILEATGDKLSIADKMIGLMDEWIESWGIWAIIVGRAVPLIMFDPVSYAAGLSNIKAKQYYIATLIGSIPRAFFFAFLGNQVFGDNRDPDYIRNLPPGRLEEVSGQFNTIFYIIFGVLVLMLALANLLVYIREKKNNRESHQEIQEKIEE</sequence>
<feature type="transmembrane region" description="Helical" evidence="6">
    <location>
        <begin position="51"/>
        <end position="72"/>
    </location>
</feature>
<comment type="subcellular location">
    <subcellularLocation>
        <location evidence="1">Cell membrane</location>
        <topology evidence="1">Multi-pass membrane protein</topology>
    </subcellularLocation>
</comment>
<dbReference type="PANTHER" id="PTHR12677:SF59">
    <property type="entry name" value="GOLGI APPARATUS MEMBRANE PROTEIN TVP38-RELATED"/>
    <property type="match status" value="1"/>
</dbReference>
<feature type="transmembrane region" description="Helical" evidence="6">
    <location>
        <begin position="182"/>
        <end position="201"/>
    </location>
</feature>
<dbReference type="PANTHER" id="PTHR12677">
    <property type="entry name" value="GOLGI APPARATUS MEMBRANE PROTEIN TVP38-RELATED"/>
    <property type="match status" value="1"/>
</dbReference>